<dbReference type="GO" id="GO:0006508">
    <property type="term" value="P:proteolysis"/>
    <property type="evidence" value="ECO:0007669"/>
    <property type="project" value="InterPro"/>
</dbReference>
<feature type="domain" description="Peptidase M14" evidence="1">
    <location>
        <begin position="690"/>
        <end position="763"/>
    </location>
</feature>
<dbReference type="AlphaFoldDB" id="A0A562K2J6"/>
<keyword evidence="2" id="KW-0121">Carboxypeptidase</keyword>
<dbReference type="RefSeq" id="WP_144540286.1">
    <property type="nucleotide sequence ID" value="NZ_CBCSDC010000011.1"/>
</dbReference>
<dbReference type="GO" id="GO:0004181">
    <property type="term" value="F:metallocarboxypeptidase activity"/>
    <property type="evidence" value="ECO:0007669"/>
    <property type="project" value="InterPro"/>
</dbReference>
<sequence>MDNILAIWTKEGLLRDNNDDGVIDGTAVFIDLPDHLAPEGLIDFCARLGYETTSLSLRFFEHGNSAVKMSFIYSDVKTEIRLENWELIVRYKSEAELSDLLKLIAAMDPEESAGTSDTIEFKDGKLAAGQVFIKTIEGRGEEAHPEINSLSDLWSFSGVGKNNEASPSKLLHLNVSIEETVKTAELLKGLCDFAARSAMYSTDIVFPVTGERSSGGLRLEVLEDSSASLELTEPNVLQLKGPKELVGSAAHHLAREKHWSEGGAFGYWEQGYSLKQKTEAPLLFEAEWEDVQETEMAYRILKDSEDLSGADIEIFLSEPGEVRRELKKKWKDLFPEVKSLKVRSAFKTALHWLVEEVLPELGDSGEAVQGLEIKVKKESSENGLELPIRWIQEMYPADRLIEEEFGLKAELVNYQLEDKSEHTYVVFRVDERGMRHFVSSLDVPVSELPYVDGKHYVYPVSSAVRVRTGEGAVREQIIQTDRERFYRFYTEEVLPRLRREVADYREGQGHTRPLFDRIEIDVWMSEEERKLPVDEERISSLEALHEDLYFNTLDYFAHMGEELEGKSFNAPGGVHPFMHVREGEKPEAYIRVYSWVDKPLEDWVTTSIRFDEKGALAEAVMTNGKEEVTLSVEAFEKPEGHIHPDVQHWLSEQDSYRILYPDHSYRGHAIPIIECFMDAGEEFYSPLKMSLFKKTIFIEAGHHSNEVSSTPAVLQLLERADNKFGDWLKDVNLVILPLANPDGYELVTKLIEEHPEWKHHAARYNAVGLEYSLVRFQKTVFGEANIYPEILRRWAPDVIVDDHGIPAHEWVQPFAGYNSPPRFPVSYFLPSAKIYGIGRLSSGNYRDLHVGNLEAVVERISQYISGTGIEKENKYWQERFRKYGNQWLPAVFPIEEAPGIHFYRQADVAPSYSTIGISRYPDWIAAEVISEAADEVVYDEVLESCIEAHIVFNLAILEVLQKAGIEVKRNGLSYERVRPINLS</sequence>
<dbReference type="GO" id="GO:0008270">
    <property type="term" value="F:zinc ion binding"/>
    <property type="evidence" value="ECO:0007669"/>
    <property type="project" value="InterPro"/>
</dbReference>
<reference evidence="2 3" key="1">
    <citation type="journal article" date="2015" name="Stand. Genomic Sci.">
        <title>Genomic Encyclopedia of Bacterial and Archaeal Type Strains, Phase III: the genomes of soil and plant-associated and newly described type strains.</title>
        <authorList>
            <person name="Whitman W.B."/>
            <person name="Woyke T."/>
            <person name="Klenk H.P."/>
            <person name="Zhou Y."/>
            <person name="Lilburn T.G."/>
            <person name="Beck B.J."/>
            <person name="De Vos P."/>
            <person name="Vandamme P."/>
            <person name="Eisen J.A."/>
            <person name="Garrity G."/>
            <person name="Hugenholtz P."/>
            <person name="Kyrpides N.C."/>
        </authorList>
    </citation>
    <scope>NUCLEOTIDE SEQUENCE [LARGE SCALE GENOMIC DNA]</scope>
    <source>
        <strain evidence="2 3">CGMCC 1.10115</strain>
    </source>
</reference>
<dbReference type="CDD" id="cd06232">
    <property type="entry name" value="M14-like"/>
    <property type="match status" value="1"/>
</dbReference>
<dbReference type="SUPFAM" id="SSF53187">
    <property type="entry name" value="Zn-dependent exopeptidases"/>
    <property type="match status" value="1"/>
</dbReference>
<dbReference type="Proteomes" id="UP000318667">
    <property type="component" value="Unassembled WGS sequence"/>
</dbReference>
<protein>
    <submittedName>
        <fullName evidence="2">Zinc carboxypeptidase</fullName>
    </submittedName>
</protein>
<dbReference type="EMBL" id="VLKI01000002">
    <property type="protein sequence ID" value="TWH89648.1"/>
    <property type="molecule type" value="Genomic_DNA"/>
</dbReference>
<dbReference type="Pfam" id="PF00246">
    <property type="entry name" value="Peptidase_M14"/>
    <property type="match status" value="1"/>
</dbReference>
<evidence type="ECO:0000313" key="2">
    <source>
        <dbReference type="EMBL" id="TWH89648.1"/>
    </source>
</evidence>
<evidence type="ECO:0000259" key="1">
    <source>
        <dbReference type="Pfam" id="PF00246"/>
    </source>
</evidence>
<proteinExistence type="predicted"/>
<dbReference type="GeneID" id="65402160"/>
<dbReference type="Gene3D" id="3.40.630.10">
    <property type="entry name" value="Zn peptidases"/>
    <property type="match status" value="1"/>
</dbReference>
<name>A0A562K2J6_9BACI</name>
<keyword evidence="3" id="KW-1185">Reference proteome</keyword>
<dbReference type="InterPro" id="IPR000834">
    <property type="entry name" value="Peptidase_M14"/>
</dbReference>
<accession>A0A562K2J6</accession>
<organism evidence="2 3">
    <name type="scientific">Cytobacillus oceanisediminis</name>
    <dbReference type="NCBI Taxonomy" id="665099"/>
    <lineage>
        <taxon>Bacteria</taxon>
        <taxon>Bacillati</taxon>
        <taxon>Bacillota</taxon>
        <taxon>Bacilli</taxon>
        <taxon>Bacillales</taxon>
        <taxon>Bacillaceae</taxon>
        <taxon>Cytobacillus</taxon>
    </lineage>
</organism>
<gene>
    <name evidence="2" type="ORF">IQ19_00890</name>
</gene>
<comment type="caution">
    <text evidence="2">The sequence shown here is derived from an EMBL/GenBank/DDBJ whole genome shotgun (WGS) entry which is preliminary data.</text>
</comment>
<dbReference type="OrthoDB" id="7956186at2"/>
<evidence type="ECO:0000313" key="3">
    <source>
        <dbReference type="Proteomes" id="UP000318667"/>
    </source>
</evidence>
<keyword evidence="2" id="KW-0378">Hydrolase</keyword>
<keyword evidence="2" id="KW-0645">Protease</keyword>